<protein>
    <submittedName>
        <fullName evidence="2">Uncharacterized protein</fullName>
    </submittedName>
</protein>
<keyword evidence="1" id="KW-0472">Membrane</keyword>
<feature type="transmembrane region" description="Helical" evidence="1">
    <location>
        <begin position="17"/>
        <end position="34"/>
    </location>
</feature>
<dbReference type="KEGG" id="faf:OE104_03545"/>
<organism evidence="2 3">
    <name type="scientific">Fervidibacillus albus</name>
    <dbReference type="NCBI Taxonomy" id="2980026"/>
    <lineage>
        <taxon>Bacteria</taxon>
        <taxon>Bacillati</taxon>
        <taxon>Bacillota</taxon>
        <taxon>Bacilli</taxon>
        <taxon>Bacillales</taxon>
        <taxon>Bacillaceae</taxon>
        <taxon>Fervidibacillus</taxon>
    </lineage>
</organism>
<accession>A0A9E8LVV4</accession>
<keyword evidence="1" id="KW-0812">Transmembrane</keyword>
<dbReference type="AlphaFoldDB" id="A0A9E8LVV4"/>
<evidence type="ECO:0000313" key="3">
    <source>
        <dbReference type="Proteomes" id="UP001164718"/>
    </source>
</evidence>
<name>A0A9E8LVV4_9BACI</name>
<evidence type="ECO:0000256" key="1">
    <source>
        <dbReference type="SAM" id="Phobius"/>
    </source>
</evidence>
<proteinExistence type="predicted"/>
<gene>
    <name evidence="2" type="ORF">OE104_03545</name>
</gene>
<evidence type="ECO:0000313" key="2">
    <source>
        <dbReference type="EMBL" id="WAA10417.1"/>
    </source>
</evidence>
<keyword evidence="3" id="KW-1185">Reference proteome</keyword>
<sequence length="306" mass="35355">MDFTVEGWRGKMNKEKFILILITGLLLFSSFYWHEKKNEKTMESITYFPTNPNATFLEAKTVLQYNGRKQKGYEITLRTFSNFEKQAYLRQDVTFIFANGRLIDKENHWKRDVRQLAFEGNIPFDQNALFQAVTFHHAEIHAPKEGISSVQTGSMDDLYVIGTESPALNFREAETEEEFGWKEIMDKKTSEILETSKQSAVETDYFHPEFYDAIPLTELFPFMTQPLPSFSMEETKRIIGQLMEGLYKNYFLGIKKMDGTTVSPIGSTVPIIWIAKNKMDLFITFETADGQPVVLRQNIGTKHSGK</sequence>
<dbReference type="RefSeq" id="WP_275418204.1">
    <property type="nucleotide sequence ID" value="NZ_CP106878.1"/>
</dbReference>
<dbReference type="Proteomes" id="UP001164718">
    <property type="component" value="Chromosome"/>
</dbReference>
<keyword evidence="1" id="KW-1133">Transmembrane helix</keyword>
<dbReference type="EMBL" id="CP106878">
    <property type="protein sequence ID" value="WAA10417.1"/>
    <property type="molecule type" value="Genomic_DNA"/>
</dbReference>
<reference evidence="2" key="1">
    <citation type="submission" date="2022-09" db="EMBL/GenBank/DDBJ databases">
        <title>Complete Genomes of Fervidibacillus albus and Fervidibacillus halotolerans isolated from tidal flat sediments.</title>
        <authorList>
            <person name="Kwon K.K."/>
            <person name="Yang S.-H."/>
            <person name="Park M.J."/>
            <person name="Oh H.-M."/>
        </authorList>
    </citation>
    <scope>NUCLEOTIDE SEQUENCE</scope>
    <source>
        <strain evidence="2">MEBiC13591</strain>
    </source>
</reference>